<dbReference type="InterPro" id="IPR000644">
    <property type="entry name" value="CBS_dom"/>
</dbReference>
<evidence type="ECO:0000256" key="3">
    <source>
        <dbReference type="ARBA" id="ARBA00023122"/>
    </source>
</evidence>
<feature type="site" description="Catalytically relevant" evidence="6">
    <location>
        <position position="210"/>
    </location>
</feature>
<feature type="site" description="Catalytically relevant" evidence="6">
    <location>
        <position position="169"/>
    </location>
</feature>
<dbReference type="SUPFAM" id="SSF53697">
    <property type="entry name" value="SIS domain"/>
    <property type="match status" value="1"/>
</dbReference>
<dbReference type="InterPro" id="IPR004800">
    <property type="entry name" value="KdsD/KpsF-type"/>
</dbReference>
<comment type="similarity">
    <text evidence="1 4">Belongs to the SIS family. GutQ/KpsF subfamily.</text>
</comment>
<feature type="domain" description="CBS" evidence="9">
    <location>
        <begin position="293"/>
        <end position="346"/>
    </location>
</feature>
<feature type="compositionally biased region" description="Low complexity" evidence="8">
    <location>
        <begin position="11"/>
        <end position="24"/>
    </location>
</feature>
<dbReference type="STRING" id="1715989.NITINOP_2867"/>
<feature type="binding site" evidence="5">
    <location>
        <position position="99"/>
    </location>
    <ligand>
        <name>Zn(2+)</name>
        <dbReference type="ChEBI" id="CHEBI:29105"/>
    </ligand>
</feature>
<dbReference type="EC" id="5.3.1.13" evidence="11"/>
<dbReference type="GO" id="GO:0005975">
    <property type="term" value="P:carbohydrate metabolic process"/>
    <property type="evidence" value="ECO:0007669"/>
    <property type="project" value="InterPro"/>
</dbReference>
<dbReference type="Gene3D" id="3.40.50.10490">
    <property type="entry name" value="Glucose-6-phosphate isomerase like protein, domain 1"/>
    <property type="match status" value="1"/>
</dbReference>
<evidence type="ECO:0000256" key="5">
    <source>
        <dbReference type="PIRSR" id="PIRSR004692-2"/>
    </source>
</evidence>
<dbReference type="CDD" id="cd04604">
    <property type="entry name" value="CBS_pair_SIS_assoc"/>
    <property type="match status" value="1"/>
</dbReference>
<feature type="domain" description="CBS" evidence="9">
    <location>
        <begin position="227"/>
        <end position="285"/>
    </location>
</feature>
<organism evidence="11 12">
    <name type="scientific">Candidatus Nitrospira inopinata</name>
    <dbReference type="NCBI Taxonomy" id="1715989"/>
    <lineage>
        <taxon>Bacteria</taxon>
        <taxon>Pseudomonadati</taxon>
        <taxon>Nitrospirota</taxon>
        <taxon>Nitrospiria</taxon>
        <taxon>Nitrospirales</taxon>
        <taxon>Nitrospiraceae</taxon>
        <taxon>Nitrospira</taxon>
    </lineage>
</organism>
<evidence type="ECO:0000313" key="11">
    <source>
        <dbReference type="EMBL" id="CUQ67839.1"/>
    </source>
</evidence>
<keyword evidence="3 7" id="KW-0129">CBS domain</keyword>
<dbReference type="Gene3D" id="3.10.580.10">
    <property type="entry name" value="CBS-domain"/>
    <property type="match status" value="1"/>
</dbReference>
<dbReference type="PANTHER" id="PTHR42745">
    <property type="match status" value="1"/>
</dbReference>
<dbReference type="CDD" id="cd05014">
    <property type="entry name" value="SIS_Kpsf"/>
    <property type="match status" value="1"/>
</dbReference>
<feature type="site" description="Catalytically relevant" evidence="6">
    <location>
        <position position="128"/>
    </location>
</feature>
<dbReference type="SMART" id="SM00116">
    <property type="entry name" value="CBS"/>
    <property type="match status" value="2"/>
</dbReference>
<dbReference type="InterPro" id="IPR046342">
    <property type="entry name" value="CBS_dom_sf"/>
</dbReference>
<evidence type="ECO:0000256" key="7">
    <source>
        <dbReference type="PROSITE-ProRule" id="PRU00703"/>
    </source>
</evidence>
<keyword evidence="5" id="KW-0862">Zinc</keyword>
<dbReference type="OrthoDB" id="9762536at2"/>
<name>A0A0S4KVL5_9BACT</name>
<dbReference type="GO" id="GO:1901135">
    <property type="term" value="P:carbohydrate derivative metabolic process"/>
    <property type="evidence" value="ECO:0007669"/>
    <property type="project" value="InterPro"/>
</dbReference>
<proteinExistence type="inferred from homology"/>
<dbReference type="FunFam" id="3.40.50.10490:FF:000011">
    <property type="entry name" value="Arabinose 5-phosphate isomerase"/>
    <property type="match status" value="1"/>
</dbReference>
<evidence type="ECO:0000256" key="2">
    <source>
        <dbReference type="ARBA" id="ARBA00022737"/>
    </source>
</evidence>
<dbReference type="PROSITE" id="PS51371">
    <property type="entry name" value="CBS"/>
    <property type="match status" value="2"/>
</dbReference>
<feature type="domain" description="SIS" evidence="10">
    <location>
        <begin position="58"/>
        <end position="201"/>
    </location>
</feature>
<dbReference type="InterPro" id="IPR035474">
    <property type="entry name" value="SIS_Kpsf"/>
</dbReference>
<accession>A0A0S4KVL5</accession>
<feature type="site" description="Catalytically relevant" evidence="6">
    <location>
        <position position="76"/>
    </location>
</feature>
<evidence type="ECO:0000256" key="4">
    <source>
        <dbReference type="PIRNR" id="PIRNR004692"/>
    </source>
</evidence>
<evidence type="ECO:0000256" key="1">
    <source>
        <dbReference type="ARBA" id="ARBA00008165"/>
    </source>
</evidence>
<dbReference type="InterPro" id="IPR001347">
    <property type="entry name" value="SIS_dom"/>
</dbReference>
<dbReference type="InterPro" id="IPR046348">
    <property type="entry name" value="SIS_dom_sf"/>
</dbReference>
<dbReference type="InterPro" id="IPR050986">
    <property type="entry name" value="GutQ/KpsF_isomerases"/>
</dbReference>
<dbReference type="KEGG" id="nio:NITINOP_2867"/>
<dbReference type="GO" id="GO:0097367">
    <property type="term" value="F:carbohydrate derivative binding"/>
    <property type="evidence" value="ECO:0007669"/>
    <property type="project" value="InterPro"/>
</dbReference>
<keyword evidence="12" id="KW-1185">Reference proteome</keyword>
<dbReference type="RefSeq" id="WP_082633822.1">
    <property type="nucleotide sequence ID" value="NZ_LN885086.1"/>
</dbReference>
<gene>
    <name evidence="11" type="primary">kdsD</name>
    <name evidence="11" type="ORF">NITINOP_2867</name>
</gene>
<sequence>MERGKSRKLGSSATPVSSSVSNDSGRPESLEEGRRVLEIEARAVLALVDRLDETFVRAVDVLERCEGKVVVCGMGKSGLIGQKIAATLASTGTPSFFVHPAEGVHGDLGMLARGDALIAISNSGETQELLQVLPYVERMGMPVIALTGRMNSTLAKHADVALDVSVAEEACPLGLAPTASTTATLAMGDALAVALLQRRGFKREDFALFHPGGTLGRRLLVTVKDLMHAGSAVPRVKESTAGMAAILEMTEKKLGMTTVVDERNELVGVITDGDVRRFLQRGGDVVHATAKDLSTGNPKTIGPDDLAAKAVEIMERFSITTLVVTAGDRRILGVIHLHDLLKNGIV</sequence>
<dbReference type="GO" id="GO:0019146">
    <property type="term" value="F:arabinose-5-phosphate isomerase activity"/>
    <property type="evidence" value="ECO:0007669"/>
    <property type="project" value="UniProtKB-EC"/>
</dbReference>
<evidence type="ECO:0000256" key="8">
    <source>
        <dbReference type="SAM" id="MobiDB-lite"/>
    </source>
</evidence>
<evidence type="ECO:0000259" key="10">
    <source>
        <dbReference type="PROSITE" id="PS51464"/>
    </source>
</evidence>
<evidence type="ECO:0000256" key="6">
    <source>
        <dbReference type="PIRSR" id="PIRSR004692-3"/>
    </source>
</evidence>
<dbReference type="PROSITE" id="PS51464">
    <property type="entry name" value="SIS"/>
    <property type="match status" value="1"/>
</dbReference>
<keyword evidence="2" id="KW-0677">Repeat</keyword>
<dbReference type="Pfam" id="PF00571">
    <property type="entry name" value="CBS"/>
    <property type="match status" value="2"/>
</dbReference>
<dbReference type="Pfam" id="PF01380">
    <property type="entry name" value="SIS"/>
    <property type="match status" value="1"/>
</dbReference>
<reference evidence="12" key="1">
    <citation type="submission" date="2015-09" db="EMBL/GenBank/DDBJ databases">
        <authorList>
            <person name="Daims H."/>
        </authorList>
    </citation>
    <scope>NUCLEOTIDE SEQUENCE [LARGE SCALE GENOMIC DNA]</scope>
</reference>
<dbReference type="EMBL" id="LN885086">
    <property type="protein sequence ID" value="CUQ67839.1"/>
    <property type="molecule type" value="Genomic_DNA"/>
</dbReference>
<dbReference type="PIRSF" id="PIRSF004692">
    <property type="entry name" value="KdsD_KpsF"/>
    <property type="match status" value="1"/>
</dbReference>
<evidence type="ECO:0000259" key="9">
    <source>
        <dbReference type="PROSITE" id="PS51371"/>
    </source>
</evidence>
<dbReference type="AlphaFoldDB" id="A0A0S4KVL5"/>
<keyword evidence="5" id="KW-0479">Metal-binding</keyword>
<feature type="region of interest" description="Disordered" evidence="8">
    <location>
        <begin position="1"/>
        <end position="31"/>
    </location>
</feature>
<dbReference type="GO" id="GO:0046872">
    <property type="term" value="F:metal ion binding"/>
    <property type="evidence" value="ECO:0007669"/>
    <property type="project" value="UniProtKB-KW"/>
</dbReference>
<dbReference type="Proteomes" id="UP000066284">
    <property type="component" value="Chromosome 1"/>
</dbReference>
<keyword evidence="11" id="KW-0413">Isomerase</keyword>
<dbReference type="PANTHER" id="PTHR42745:SF1">
    <property type="entry name" value="ARABINOSE 5-PHOSPHATE ISOMERASE KDSD"/>
    <property type="match status" value="1"/>
</dbReference>
<protein>
    <submittedName>
        <fullName evidence="11">D-arabinose 5-phosphate isomerase</fullName>
        <ecNumber evidence="11">5.3.1.13</ecNumber>
    </submittedName>
</protein>
<dbReference type="NCBIfam" id="TIGR00393">
    <property type="entry name" value="kpsF"/>
    <property type="match status" value="1"/>
</dbReference>
<evidence type="ECO:0000313" key="12">
    <source>
        <dbReference type="Proteomes" id="UP000066284"/>
    </source>
</evidence>